<dbReference type="OrthoDB" id="10042665at2759"/>
<accession>A0A5J5F6M7</accession>
<dbReference type="Pfam" id="PF23232">
    <property type="entry name" value="AAA_lid_13"/>
    <property type="match status" value="1"/>
</dbReference>
<feature type="region of interest" description="Disordered" evidence="1">
    <location>
        <begin position="732"/>
        <end position="765"/>
    </location>
</feature>
<evidence type="ECO:0000256" key="1">
    <source>
        <dbReference type="SAM" id="MobiDB-lite"/>
    </source>
</evidence>
<dbReference type="PANTHER" id="PTHR46411">
    <property type="entry name" value="FAMILY ATPASE, PUTATIVE-RELATED"/>
    <property type="match status" value="1"/>
</dbReference>
<reference evidence="3 4" key="1">
    <citation type="submission" date="2019-09" db="EMBL/GenBank/DDBJ databases">
        <title>Draft genome of the ectomycorrhizal ascomycete Sphaerosporella brunnea.</title>
        <authorList>
            <consortium name="DOE Joint Genome Institute"/>
            <person name="Benucci G.M."/>
            <person name="Marozzi G."/>
            <person name="Antonielli L."/>
            <person name="Sanchez S."/>
            <person name="Marco P."/>
            <person name="Wang X."/>
            <person name="Falini L.B."/>
            <person name="Barry K."/>
            <person name="Haridas S."/>
            <person name="Lipzen A."/>
            <person name="Labutti K."/>
            <person name="Grigoriev I.V."/>
            <person name="Murat C."/>
            <person name="Martin F."/>
            <person name="Albertini E."/>
            <person name="Donnini D."/>
            <person name="Bonito G."/>
        </authorList>
    </citation>
    <scope>NUCLEOTIDE SEQUENCE [LARGE SCALE GENOMIC DNA]</scope>
    <source>
        <strain evidence="3 4">Sb_GMNB300</strain>
    </source>
</reference>
<organism evidence="3 4">
    <name type="scientific">Sphaerosporella brunnea</name>
    <dbReference type="NCBI Taxonomy" id="1250544"/>
    <lineage>
        <taxon>Eukaryota</taxon>
        <taxon>Fungi</taxon>
        <taxon>Dikarya</taxon>
        <taxon>Ascomycota</taxon>
        <taxon>Pezizomycotina</taxon>
        <taxon>Pezizomycetes</taxon>
        <taxon>Pezizales</taxon>
        <taxon>Pyronemataceae</taxon>
        <taxon>Sphaerosporella</taxon>
    </lineage>
</organism>
<dbReference type="GO" id="GO:0005524">
    <property type="term" value="F:ATP binding"/>
    <property type="evidence" value="ECO:0007669"/>
    <property type="project" value="InterPro"/>
</dbReference>
<dbReference type="SUPFAM" id="SSF52540">
    <property type="entry name" value="P-loop containing nucleoside triphosphate hydrolases"/>
    <property type="match status" value="1"/>
</dbReference>
<feature type="compositionally biased region" description="Basic and acidic residues" evidence="1">
    <location>
        <begin position="742"/>
        <end position="765"/>
    </location>
</feature>
<dbReference type="InterPro" id="IPR054289">
    <property type="entry name" value="DUF7025"/>
</dbReference>
<dbReference type="InterPro" id="IPR056599">
    <property type="entry name" value="AAA_lid_fung"/>
</dbReference>
<feature type="domain" description="AAA+ ATPase" evidence="2">
    <location>
        <begin position="514"/>
        <end position="639"/>
    </location>
</feature>
<dbReference type="EMBL" id="VXIS01000025">
    <property type="protein sequence ID" value="KAA8912295.1"/>
    <property type="molecule type" value="Genomic_DNA"/>
</dbReference>
<dbReference type="Gene3D" id="3.40.50.300">
    <property type="entry name" value="P-loop containing nucleotide triphosphate hydrolases"/>
    <property type="match status" value="1"/>
</dbReference>
<evidence type="ECO:0000313" key="4">
    <source>
        <dbReference type="Proteomes" id="UP000326924"/>
    </source>
</evidence>
<dbReference type="InterPro" id="IPR003593">
    <property type="entry name" value="AAA+_ATPase"/>
</dbReference>
<dbReference type="PANTHER" id="PTHR46411:SF2">
    <property type="entry name" value="AAA+ ATPASE DOMAIN-CONTAINING PROTEIN"/>
    <property type="match status" value="1"/>
</dbReference>
<dbReference type="SMART" id="SM00382">
    <property type="entry name" value="AAA"/>
    <property type="match status" value="1"/>
</dbReference>
<comment type="caution">
    <text evidence="3">The sequence shown here is derived from an EMBL/GenBank/DDBJ whole genome shotgun (WGS) entry which is preliminary data.</text>
</comment>
<evidence type="ECO:0000259" key="2">
    <source>
        <dbReference type="SMART" id="SM00382"/>
    </source>
</evidence>
<dbReference type="InterPro" id="IPR003959">
    <property type="entry name" value="ATPase_AAA_core"/>
</dbReference>
<dbReference type="Pfam" id="PF00004">
    <property type="entry name" value="AAA"/>
    <property type="match status" value="1"/>
</dbReference>
<protein>
    <recommendedName>
        <fullName evidence="2">AAA+ ATPase domain-containing protein</fullName>
    </recommendedName>
</protein>
<dbReference type="Proteomes" id="UP000326924">
    <property type="component" value="Unassembled WGS sequence"/>
</dbReference>
<name>A0A5J5F6M7_9PEZI</name>
<dbReference type="GO" id="GO:0016887">
    <property type="term" value="F:ATP hydrolysis activity"/>
    <property type="evidence" value="ECO:0007669"/>
    <property type="project" value="InterPro"/>
</dbReference>
<sequence>MPMQEIPLTPAVPQLYRGPNTTFCVEVAEEVFLDSEGSTLAEVHSTLLSKNPALVIANTGVFGLPDTQICEPVYRIIYSAVVSGFPRYVTEWEVPTNTKFRASDSSVFYVLEAIREVRVDDPIKFRGMENGRAYIKINSKHLGRALASITGSRYSATGEWWREIDEPYPSVVNHLDHLRQYAHTHSHAEDLDITLKHIDVLLRFIDTTLGKDLGTEALLKEETPPKVTYKWLWTIFEKGVMLYSPSKDQAYVLESITGGGLSSSTTTTTARTARKVLFKALDSRATPDLSGDNHELSYTVKAWRLSTRDDHCYRRTSETFIINTFSGAVAVDSLPIFPIHRAGDVGKYIYERLVERGRKTQRFLMEAPCHKEYDGWSLDPHARMIRSRVMIDPKFYEQEIGAGQSAPYEDAIVPIGKLQELDDLYLALLSNYLMGWVLNDRRWCMLHVDSIDDFVPNKDVFDNLILPDNRTELIKALVQSHILEETSRRGGTPESSGFVSNAIFAADAMKPKGQGLLVLLHGPPGVGKTYTAECVAEYTGRPLFPVTCGDLGTEPRELEDNLQNCFRLAQRWHCVMLLDEADVFLARRYFGDLKRSSLVSVFLRVLEYYNGILFLTTNRVGSFDEAFTSRLHVGIYYSPLKDSERSRLWQYHINRLEELRPDINISGSVFGYLESDDVKTFPFNGRQIRNIFQMAVSLAASEAETAAAAPKKRTALRSDHFRKAIGLSTGLQEYLQQTRNPDSQRARDEEIRNDEYEPYRPGDAY</sequence>
<dbReference type="InParanoid" id="A0A5J5F6M7"/>
<dbReference type="AlphaFoldDB" id="A0A5J5F6M7"/>
<gene>
    <name evidence="3" type="ORF">FN846DRAFT_933441</name>
</gene>
<evidence type="ECO:0000313" key="3">
    <source>
        <dbReference type="EMBL" id="KAA8912295.1"/>
    </source>
</evidence>
<keyword evidence="4" id="KW-1185">Reference proteome</keyword>
<dbReference type="Pfam" id="PF22942">
    <property type="entry name" value="DUF7025"/>
    <property type="match status" value="1"/>
</dbReference>
<dbReference type="CDD" id="cd19481">
    <property type="entry name" value="RecA-like_protease"/>
    <property type="match status" value="1"/>
</dbReference>
<dbReference type="InterPro" id="IPR027417">
    <property type="entry name" value="P-loop_NTPase"/>
</dbReference>
<proteinExistence type="predicted"/>
<feature type="compositionally biased region" description="Polar residues" evidence="1">
    <location>
        <begin position="732"/>
        <end position="741"/>
    </location>
</feature>